<keyword evidence="2" id="KW-1185">Reference proteome</keyword>
<organism evidence="1 2">
    <name type="scientific">Tanacetum coccineum</name>
    <dbReference type="NCBI Taxonomy" id="301880"/>
    <lineage>
        <taxon>Eukaryota</taxon>
        <taxon>Viridiplantae</taxon>
        <taxon>Streptophyta</taxon>
        <taxon>Embryophyta</taxon>
        <taxon>Tracheophyta</taxon>
        <taxon>Spermatophyta</taxon>
        <taxon>Magnoliopsida</taxon>
        <taxon>eudicotyledons</taxon>
        <taxon>Gunneridae</taxon>
        <taxon>Pentapetalae</taxon>
        <taxon>asterids</taxon>
        <taxon>campanulids</taxon>
        <taxon>Asterales</taxon>
        <taxon>Asteraceae</taxon>
        <taxon>Asteroideae</taxon>
        <taxon>Anthemideae</taxon>
        <taxon>Anthemidinae</taxon>
        <taxon>Tanacetum</taxon>
    </lineage>
</organism>
<dbReference type="Proteomes" id="UP001151760">
    <property type="component" value="Unassembled WGS sequence"/>
</dbReference>
<dbReference type="EMBL" id="BQNB010017296">
    <property type="protein sequence ID" value="GJT61535.1"/>
    <property type="molecule type" value="Genomic_DNA"/>
</dbReference>
<proteinExistence type="predicted"/>
<evidence type="ECO:0000313" key="2">
    <source>
        <dbReference type="Proteomes" id="UP001151760"/>
    </source>
</evidence>
<protein>
    <recommendedName>
        <fullName evidence="3">BTB domain-containing protein</fullName>
    </recommendedName>
</protein>
<accession>A0ABQ5FE12</accession>
<gene>
    <name evidence="1" type="ORF">Tco_1005068</name>
</gene>
<evidence type="ECO:0008006" key="3">
    <source>
        <dbReference type="Google" id="ProtNLM"/>
    </source>
</evidence>
<sequence>MKKPFKLLLMLSGNSACIRHFTIFADVPEILNALFWYTILRIKGTSKSYEFLLADKRCVINAEVFRKILDICPRKEGEDFTEVQNDEDTLTFLIDLGYSGLLHKYINMFVDHMHQPWRTLAACINKCLSGKTTSNDKLRKSRIDIL</sequence>
<name>A0ABQ5FE12_9ASTR</name>
<comment type="caution">
    <text evidence="1">The sequence shown here is derived from an EMBL/GenBank/DDBJ whole genome shotgun (WGS) entry which is preliminary data.</text>
</comment>
<reference evidence="1" key="1">
    <citation type="journal article" date="2022" name="Int. J. Mol. Sci.">
        <title>Draft Genome of Tanacetum Coccineum: Genomic Comparison of Closely Related Tanacetum-Family Plants.</title>
        <authorList>
            <person name="Yamashiro T."/>
            <person name="Shiraishi A."/>
            <person name="Nakayama K."/>
            <person name="Satake H."/>
        </authorList>
    </citation>
    <scope>NUCLEOTIDE SEQUENCE</scope>
</reference>
<reference evidence="1" key="2">
    <citation type="submission" date="2022-01" db="EMBL/GenBank/DDBJ databases">
        <authorList>
            <person name="Yamashiro T."/>
            <person name="Shiraishi A."/>
            <person name="Satake H."/>
            <person name="Nakayama K."/>
        </authorList>
    </citation>
    <scope>NUCLEOTIDE SEQUENCE</scope>
</reference>
<evidence type="ECO:0000313" key="1">
    <source>
        <dbReference type="EMBL" id="GJT61535.1"/>
    </source>
</evidence>